<organism evidence="2 3">
    <name type="scientific">Symbiodinium necroappetens</name>
    <dbReference type="NCBI Taxonomy" id="1628268"/>
    <lineage>
        <taxon>Eukaryota</taxon>
        <taxon>Sar</taxon>
        <taxon>Alveolata</taxon>
        <taxon>Dinophyceae</taxon>
        <taxon>Suessiales</taxon>
        <taxon>Symbiodiniaceae</taxon>
        <taxon>Symbiodinium</taxon>
    </lineage>
</organism>
<protein>
    <submittedName>
        <fullName evidence="2">Uncharacterized protein</fullName>
    </submittedName>
</protein>
<proteinExistence type="predicted"/>
<evidence type="ECO:0000313" key="3">
    <source>
        <dbReference type="Proteomes" id="UP000601435"/>
    </source>
</evidence>
<dbReference type="Proteomes" id="UP000601435">
    <property type="component" value="Unassembled WGS sequence"/>
</dbReference>
<dbReference type="EMBL" id="CAJNJA010061935">
    <property type="protein sequence ID" value="CAE7875039.1"/>
    <property type="molecule type" value="Genomic_DNA"/>
</dbReference>
<comment type="caution">
    <text evidence="2">The sequence shown here is derived from an EMBL/GenBank/DDBJ whole genome shotgun (WGS) entry which is preliminary data.</text>
</comment>
<feature type="non-terminal residue" evidence="2">
    <location>
        <position position="1"/>
    </location>
</feature>
<reference evidence="2" key="1">
    <citation type="submission" date="2021-02" db="EMBL/GenBank/DDBJ databases">
        <authorList>
            <person name="Dougan E. K."/>
            <person name="Rhodes N."/>
            <person name="Thang M."/>
            <person name="Chan C."/>
        </authorList>
    </citation>
    <scope>NUCLEOTIDE SEQUENCE</scope>
</reference>
<gene>
    <name evidence="2" type="ORF">SNEC2469_LOCUS28463</name>
</gene>
<accession>A0A813AP12</accession>
<evidence type="ECO:0000313" key="2">
    <source>
        <dbReference type="EMBL" id="CAE7875039.1"/>
    </source>
</evidence>
<dbReference type="AlphaFoldDB" id="A0A813AP12"/>
<keyword evidence="3" id="KW-1185">Reference proteome</keyword>
<dbReference type="OrthoDB" id="411999at2759"/>
<evidence type="ECO:0000256" key="1">
    <source>
        <dbReference type="SAM" id="MobiDB-lite"/>
    </source>
</evidence>
<feature type="compositionally biased region" description="Basic and acidic residues" evidence="1">
    <location>
        <begin position="599"/>
        <end position="611"/>
    </location>
</feature>
<sequence length="618" mass="69185">MATKDSQVLGGKRMALLNLLELPRTVGTRLLEHISKLGPQTTFSDECWASKKLQPGTAPRLANKQWNQRLTVTGDGVSLMVDAICTQQEERLPVARRKVGKDELEEGVLHAQMVLWMEQAVTEMGIPSSQVTFREDFIKHDHHLVLEVATAVSEKSTKFDLAEMSCVQKLLKAHRADAHAALGTQVDSHKIQAANLEKEEMDLVMKSIEHDLRLYSVWQTKCDDRDAAMFHAQLQHRVARQHRAKEASKSLLSLDSESWRAQVVTLSTKAHLNARKLQECLSSVAKNHNLAVSDVRVLAVANWAAPSLLQAEGQRQQASLLAIIVNMTDSQNIGLVLTPGHVNKKGMLWKEEEECRKLIVNSNLNSDYHFAMCFAGRGDIRDQRTGGHVWRNTDLLKKGCVTELEMNQDFITIEDLAEDAAPTSTQEYFQVSKSEKVQQLGCSATQQLLKSALTGVTARNGSKPVTLVVDLTMHTCDLGKGFLQEHFAGTANQHMYYLGFAENEAEAEWGQQHIIELLTSKFLLKEWKPPVALGSDEPEEQITSPPQPRLTLLAWCNKSKAKNGLASVRTPDKVLRQWYDHAEHGPAFKKFLDEAREKHPLDLPDKARSESKVAMMKP</sequence>
<name>A0A813AP12_9DINO</name>
<feature type="region of interest" description="Disordered" evidence="1">
    <location>
        <begin position="599"/>
        <end position="618"/>
    </location>
</feature>